<protein>
    <submittedName>
        <fullName evidence="1">Uncharacterized protein</fullName>
    </submittedName>
</protein>
<dbReference type="EMBL" id="ML737649">
    <property type="protein sequence ID" value="KAE8364547.1"/>
    <property type="molecule type" value="Genomic_DNA"/>
</dbReference>
<dbReference type="AlphaFoldDB" id="A0A5N7A3W4"/>
<reference evidence="1 2" key="1">
    <citation type="submission" date="2019-04" db="EMBL/GenBank/DDBJ databases">
        <title>Friends and foes A comparative genomics studyof 23 Aspergillus species from section Flavi.</title>
        <authorList>
            <consortium name="DOE Joint Genome Institute"/>
            <person name="Kjaerbolling I."/>
            <person name="Vesth T."/>
            <person name="Frisvad J.C."/>
            <person name="Nybo J.L."/>
            <person name="Theobald S."/>
            <person name="Kildgaard S."/>
            <person name="Isbrandt T."/>
            <person name="Kuo A."/>
            <person name="Sato A."/>
            <person name="Lyhne E.K."/>
            <person name="Kogle M.E."/>
            <person name="Wiebenga A."/>
            <person name="Kun R.S."/>
            <person name="Lubbers R.J."/>
            <person name="Makela M.R."/>
            <person name="Barry K."/>
            <person name="Chovatia M."/>
            <person name="Clum A."/>
            <person name="Daum C."/>
            <person name="Haridas S."/>
            <person name="He G."/>
            <person name="LaButti K."/>
            <person name="Lipzen A."/>
            <person name="Mondo S."/>
            <person name="Riley R."/>
            <person name="Salamov A."/>
            <person name="Simmons B.A."/>
            <person name="Magnuson J.K."/>
            <person name="Henrissat B."/>
            <person name="Mortensen U.H."/>
            <person name="Larsen T.O."/>
            <person name="Devries R.P."/>
            <person name="Grigoriev I.V."/>
            <person name="Machida M."/>
            <person name="Baker S.E."/>
            <person name="Andersen M.R."/>
        </authorList>
    </citation>
    <scope>NUCLEOTIDE SEQUENCE [LARGE SCALE GENOMIC DNA]</scope>
    <source>
        <strain evidence="1 2">CBS 763.97</strain>
    </source>
</reference>
<name>A0A5N7A3W4_9EURO</name>
<keyword evidence="2" id="KW-1185">Reference proteome</keyword>
<proteinExistence type="predicted"/>
<dbReference type="OrthoDB" id="10627324at2759"/>
<sequence>MAGQTTLLEQVLQMHREHAKTLIDTVMSFRIAMRDWRVQSRLWELEFIKKNRVVTPYLKGIRRKQLRGGSVKPTDIDYFKEVPKDQDKINKWVLDQLSGQYTTKALKLENILDCGKGISSEAPIEPDSTP</sequence>
<gene>
    <name evidence="1" type="ORF">BDV27DRAFT_157777</name>
</gene>
<evidence type="ECO:0000313" key="1">
    <source>
        <dbReference type="EMBL" id="KAE8364547.1"/>
    </source>
</evidence>
<evidence type="ECO:0000313" key="2">
    <source>
        <dbReference type="Proteomes" id="UP000326268"/>
    </source>
</evidence>
<accession>A0A5N7A3W4</accession>
<dbReference type="RefSeq" id="XP_031927628.1">
    <property type="nucleotide sequence ID" value="XM_032072573.1"/>
</dbReference>
<dbReference type="GeneID" id="43657019"/>
<dbReference type="Proteomes" id="UP000326268">
    <property type="component" value="Unassembled WGS sequence"/>
</dbReference>
<organism evidence="1 2">
    <name type="scientific">Aspergillus caelatus</name>
    <dbReference type="NCBI Taxonomy" id="61420"/>
    <lineage>
        <taxon>Eukaryota</taxon>
        <taxon>Fungi</taxon>
        <taxon>Dikarya</taxon>
        <taxon>Ascomycota</taxon>
        <taxon>Pezizomycotina</taxon>
        <taxon>Eurotiomycetes</taxon>
        <taxon>Eurotiomycetidae</taxon>
        <taxon>Eurotiales</taxon>
        <taxon>Aspergillaceae</taxon>
        <taxon>Aspergillus</taxon>
        <taxon>Aspergillus subgen. Circumdati</taxon>
    </lineage>
</organism>